<name>A0A124HNB0_STRCK</name>
<dbReference type="Proteomes" id="UP000053398">
    <property type="component" value="Unassembled WGS sequence"/>
</dbReference>
<accession>A0A124HNB0</accession>
<dbReference type="AlphaFoldDB" id="A0A124HNB0"/>
<evidence type="ECO:0000313" key="2">
    <source>
        <dbReference type="Proteomes" id="UP000053398"/>
    </source>
</evidence>
<organism evidence="1 2">
    <name type="scientific">Streptomyces corchorusii</name>
    <name type="common">Streptomyces chibaensis</name>
    <dbReference type="NCBI Taxonomy" id="1903"/>
    <lineage>
        <taxon>Bacteria</taxon>
        <taxon>Bacillati</taxon>
        <taxon>Actinomycetota</taxon>
        <taxon>Actinomycetes</taxon>
        <taxon>Kitasatosporales</taxon>
        <taxon>Streptomycetaceae</taxon>
        <taxon>Streptomyces</taxon>
    </lineage>
</organism>
<reference evidence="1 2" key="1">
    <citation type="submission" date="2015-10" db="EMBL/GenBank/DDBJ databases">
        <title>Draft genome sequence of Streptomyces corchorusii DSM 40340, type strain for the species Streptomyces corchorusii.</title>
        <authorList>
            <person name="Ruckert C."/>
            <person name="Winkler A."/>
            <person name="Kalinowski J."/>
            <person name="Kampfer P."/>
            <person name="Glaeser S."/>
        </authorList>
    </citation>
    <scope>NUCLEOTIDE SEQUENCE [LARGE SCALE GENOMIC DNA]</scope>
    <source>
        <strain evidence="1 2">DSM 40340</strain>
    </source>
</reference>
<dbReference type="EMBL" id="LMWP01000014">
    <property type="protein sequence ID" value="KUN28464.1"/>
    <property type="molecule type" value="Genomic_DNA"/>
</dbReference>
<proteinExistence type="predicted"/>
<evidence type="ECO:0000313" key="1">
    <source>
        <dbReference type="EMBL" id="KUN28464.1"/>
    </source>
</evidence>
<gene>
    <name evidence="1" type="ORF">AQJ11_13215</name>
</gene>
<protein>
    <submittedName>
        <fullName evidence="1">Uncharacterized protein</fullName>
    </submittedName>
</protein>
<comment type="caution">
    <text evidence="1">The sequence shown here is derived from an EMBL/GenBank/DDBJ whole genome shotgun (WGS) entry which is preliminary data.</text>
</comment>
<sequence>MGKTMLSVALGRAAVDAGRRVYFTTAAGDVPLRDRAAAICSMCPTNRAGAGPPAALLPGLLHLLDLRLE</sequence>
<keyword evidence="2" id="KW-1185">Reference proteome</keyword>